<dbReference type="AlphaFoldDB" id="A0AAV4PFX2"/>
<organism evidence="1 2">
    <name type="scientific">Caerostris extrusa</name>
    <name type="common">Bark spider</name>
    <name type="synonym">Caerostris bankana</name>
    <dbReference type="NCBI Taxonomy" id="172846"/>
    <lineage>
        <taxon>Eukaryota</taxon>
        <taxon>Metazoa</taxon>
        <taxon>Ecdysozoa</taxon>
        <taxon>Arthropoda</taxon>
        <taxon>Chelicerata</taxon>
        <taxon>Arachnida</taxon>
        <taxon>Araneae</taxon>
        <taxon>Araneomorphae</taxon>
        <taxon>Entelegynae</taxon>
        <taxon>Araneoidea</taxon>
        <taxon>Araneidae</taxon>
        <taxon>Caerostris</taxon>
    </lineage>
</organism>
<name>A0AAV4PFX2_CAEEX</name>
<keyword evidence="2" id="KW-1185">Reference proteome</keyword>
<gene>
    <name evidence="1" type="ORF">CEXT_633531</name>
</gene>
<evidence type="ECO:0000313" key="2">
    <source>
        <dbReference type="Proteomes" id="UP001054945"/>
    </source>
</evidence>
<dbReference type="Proteomes" id="UP001054945">
    <property type="component" value="Unassembled WGS sequence"/>
</dbReference>
<sequence length="94" mass="10292">MIICSEKPSIAHPTSYSKGLVAIIPCTLLRRYAGLVPSEVQISVTRASGGINGVSIGQCREKDGQNSLWNNVSHYESRCQKHNSLHACRVFAYS</sequence>
<accession>A0AAV4PFX2</accession>
<proteinExistence type="predicted"/>
<reference evidence="1 2" key="1">
    <citation type="submission" date="2021-06" db="EMBL/GenBank/DDBJ databases">
        <title>Caerostris extrusa draft genome.</title>
        <authorList>
            <person name="Kono N."/>
            <person name="Arakawa K."/>
        </authorList>
    </citation>
    <scope>NUCLEOTIDE SEQUENCE [LARGE SCALE GENOMIC DNA]</scope>
</reference>
<protein>
    <submittedName>
        <fullName evidence="1">Uncharacterized protein</fullName>
    </submittedName>
</protein>
<comment type="caution">
    <text evidence="1">The sequence shown here is derived from an EMBL/GenBank/DDBJ whole genome shotgun (WGS) entry which is preliminary data.</text>
</comment>
<dbReference type="EMBL" id="BPLR01004531">
    <property type="protein sequence ID" value="GIX95539.1"/>
    <property type="molecule type" value="Genomic_DNA"/>
</dbReference>
<evidence type="ECO:0000313" key="1">
    <source>
        <dbReference type="EMBL" id="GIX95539.1"/>
    </source>
</evidence>